<feature type="compositionally biased region" description="Basic and acidic residues" evidence="5">
    <location>
        <begin position="1"/>
        <end position="16"/>
    </location>
</feature>
<accession>A0A5S4GDP3</accession>
<gene>
    <name evidence="7" type="ORF">ETD85_27055</name>
</gene>
<keyword evidence="3" id="KW-0804">Transcription</keyword>
<keyword evidence="2 4" id="KW-0238">DNA-binding</keyword>
<dbReference type="PANTHER" id="PTHR30055">
    <property type="entry name" value="HTH-TYPE TRANSCRIPTIONAL REGULATOR RUTR"/>
    <property type="match status" value="1"/>
</dbReference>
<evidence type="ECO:0000256" key="1">
    <source>
        <dbReference type="ARBA" id="ARBA00023015"/>
    </source>
</evidence>
<dbReference type="Pfam" id="PF00440">
    <property type="entry name" value="TetR_N"/>
    <property type="match status" value="1"/>
</dbReference>
<reference evidence="7 8" key="1">
    <citation type="submission" date="2019-05" db="EMBL/GenBank/DDBJ databases">
        <title>Draft genome sequence of Nonomuraea zeae DSM 100528.</title>
        <authorList>
            <person name="Saricaoglu S."/>
            <person name="Isik K."/>
        </authorList>
    </citation>
    <scope>NUCLEOTIDE SEQUENCE [LARGE SCALE GENOMIC DNA]</scope>
    <source>
        <strain evidence="7 8">DSM 100528</strain>
    </source>
</reference>
<dbReference type="Gene3D" id="1.10.357.10">
    <property type="entry name" value="Tetracycline Repressor, domain 2"/>
    <property type="match status" value="1"/>
</dbReference>
<dbReference type="GO" id="GO:0000976">
    <property type="term" value="F:transcription cis-regulatory region binding"/>
    <property type="evidence" value="ECO:0007669"/>
    <property type="project" value="TreeGrafter"/>
</dbReference>
<dbReference type="Gene3D" id="1.10.10.60">
    <property type="entry name" value="Homeodomain-like"/>
    <property type="match status" value="1"/>
</dbReference>
<dbReference type="PROSITE" id="PS50977">
    <property type="entry name" value="HTH_TETR_2"/>
    <property type="match status" value="1"/>
</dbReference>
<name>A0A5S4GDP3_9ACTN</name>
<keyword evidence="1" id="KW-0805">Transcription regulation</keyword>
<dbReference type="PANTHER" id="PTHR30055:SF151">
    <property type="entry name" value="TRANSCRIPTIONAL REGULATORY PROTEIN"/>
    <property type="match status" value="1"/>
</dbReference>
<keyword evidence="8" id="KW-1185">Reference proteome</keyword>
<evidence type="ECO:0000313" key="8">
    <source>
        <dbReference type="Proteomes" id="UP000306628"/>
    </source>
</evidence>
<dbReference type="InterPro" id="IPR001647">
    <property type="entry name" value="HTH_TetR"/>
</dbReference>
<dbReference type="OrthoDB" id="2570341at2"/>
<dbReference type="InterPro" id="IPR036271">
    <property type="entry name" value="Tet_transcr_reg_TetR-rel_C_sf"/>
</dbReference>
<evidence type="ECO:0000313" key="7">
    <source>
        <dbReference type="EMBL" id="TMR31117.1"/>
    </source>
</evidence>
<dbReference type="GO" id="GO:0045892">
    <property type="term" value="P:negative regulation of DNA-templated transcription"/>
    <property type="evidence" value="ECO:0007669"/>
    <property type="project" value="InterPro"/>
</dbReference>
<dbReference type="InterPro" id="IPR050109">
    <property type="entry name" value="HTH-type_TetR-like_transc_reg"/>
</dbReference>
<dbReference type="SUPFAM" id="SSF48498">
    <property type="entry name" value="Tetracyclin repressor-like, C-terminal domain"/>
    <property type="match status" value="1"/>
</dbReference>
<dbReference type="InterPro" id="IPR009057">
    <property type="entry name" value="Homeodomain-like_sf"/>
</dbReference>
<protein>
    <submittedName>
        <fullName evidence="7">TetR/AcrR family transcriptional regulator</fullName>
    </submittedName>
</protein>
<comment type="caution">
    <text evidence="7">The sequence shown here is derived from an EMBL/GenBank/DDBJ whole genome shotgun (WGS) entry which is preliminary data.</text>
</comment>
<evidence type="ECO:0000256" key="2">
    <source>
        <dbReference type="ARBA" id="ARBA00023125"/>
    </source>
</evidence>
<dbReference type="AlphaFoldDB" id="A0A5S4GDP3"/>
<evidence type="ECO:0000256" key="5">
    <source>
        <dbReference type="SAM" id="MobiDB-lite"/>
    </source>
</evidence>
<feature type="DNA-binding region" description="H-T-H motif" evidence="4">
    <location>
        <begin position="47"/>
        <end position="66"/>
    </location>
</feature>
<evidence type="ECO:0000259" key="6">
    <source>
        <dbReference type="PROSITE" id="PS50977"/>
    </source>
</evidence>
<evidence type="ECO:0000256" key="3">
    <source>
        <dbReference type="ARBA" id="ARBA00023163"/>
    </source>
</evidence>
<evidence type="ECO:0000256" key="4">
    <source>
        <dbReference type="PROSITE-ProRule" id="PRU00335"/>
    </source>
</evidence>
<dbReference type="GO" id="GO:0003700">
    <property type="term" value="F:DNA-binding transcription factor activity"/>
    <property type="evidence" value="ECO:0007669"/>
    <property type="project" value="TreeGrafter"/>
</dbReference>
<dbReference type="RefSeq" id="WP_138692588.1">
    <property type="nucleotide sequence ID" value="NZ_JBHSAZ010000089.1"/>
</dbReference>
<dbReference type="Proteomes" id="UP000306628">
    <property type="component" value="Unassembled WGS sequence"/>
</dbReference>
<dbReference type="SUPFAM" id="SSF46689">
    <property type="entry name" value="Homeodomain-like"/>
    <property type="match status" value="1"/>
</dbReference>
<dbReference type="EMBL" id="VCKX01000089">
    <property type="protein sequence ID" value="TMR31117.1"/>
    <property type="molecule type" value="Genomic_DNA"/>
</dbReference>
<dbReference type="InterPro" id="IPR004111">
    <property type="entry name" value="Repressor_TetR_C"/>
</dbReference>
<dbReference type="Pfam" id="PF02909">
    <property type="entry name" value="TetR_C_1"/>
    <property type="match status" value="1"/>
</dbReference>
<sequence length="241" mass="26796">MADQKDEAPLWERLERPAPAPRQTLSPQRIATVAVAVADAEGLDAVTMRRLATELGVAPMAAYRHVSGKDDLLELMVDHVYRELELPGDTAGWREALRAIAVRTRELMLSHLWLAQLPPSAVLALTPSRTAVSERALRAVSELGLDADTMMAVATTVNSYTHGVTSAEIAMRQLMAGQGWSDERQVYTSLAPQLRYLLDTGRYPTFRRYIYEGARKNDPAWQFETGLDYVLDGIASRLFPE</sequence>
<feature type="region of interest" description="Disordered" evidence="5">
    <location>
        <begin position="1"/>
        <end position="24"/>
    </location>
</feature>
<organism evidence="7 8">
    <name type="scientific">Nonomuraea zeae</name>
    <dbReference type="NCBI Taxonomy" id="1642303"/>
    <lineage>
        <taxon>Bacteria</taxon>
        <taxon>Bacillati</taxon>
        <taxon>Actinomycetota</taxon>
        <taxon>Actinomycetes</taxon>
        <taxon>Streptosporangiales</taxon>
        <taxon>Streptosporangiaceae</taxon>
        <taxon>Nonomuraea</taxon>
    </lineage>
</organism>
<proteinExistence type="predicted"/>
<feature type="domain" description="HTH tetR-type" evidence="6">
    <location>
        <begin position="24"/>
        <end position="84"/>
    </location>
</feature>